<proteinExistence type="predicted"/>
<dbReference type="Pfam" id="PF03938">
    <property type="entry name" value="OmpH"/>
    <property type="match status" value="1"/>
</dbReference>
<evidence type="ECO:0000313" key="2">
    <source>
        <dbReference type="EMBL" id="MDX6191321.1"/>
    </source>
</evidence>
<gene>
    <name evidence="2" type="ORF">SGQ83_18345</name>
</gene>
<accession>A0ABU4RGB0</accession>
<name>A0ABU4RGB0_9FLAO</name>
<evidence type="ECO:0000313" key="3">
    <source>
        <dbReference type="Proteomes" id="UP001273350"/>
    </source>
</evidence>
<keyword evidence="3" id="KW-1185">Reference proteome</keyword>
<dbReference type="SMART" id="SM00935">
    <property type="entry name" value="OmpH"/>
    <property type="match status" value="1"/>
</dbReference>
<keyword evidence="1" id="KW-1133">Transmembrane helix</keyword>
<dbReference type="SUPFAM" id="SSF111384">
    <property type="entry name" value="OmpH-like"/>
    <property type="match status" value="1"/>
</dbReference>
<keyword evidence="1" id="KW-0472">Membrane</keyword>
<dbReference type="Gene3D" id="3.30.910.20">
    <property type="entry name" value="Skp domain"/>
    <property type="match status" value="1"/>
</dbReference>
<keyword evidence="1" id="KW-0812">Transmembrane</keyword>
<organism evidence="2 3">
    <name type="scientific">Flavobacterium cupriresistens</name>
    <dbReference type="NCBI Taxonomy" id="2893885"/>
    <lineage>
        <taxon>Bacteria</taxon>
        <taxon>Pseudomonadati</taxon>
        <taxon>Bacteroidota</taxon>
        <taxon>Flavobacteriia</taxon>
        <taxon>Flavobacteriales</taxon>
        <taxon>Flavobacteriaceae</taxon>
        <taxon>Flavobacterium</taxon>
    </lineage>
</organism>
<feature type="transmembrane region" description="Helical" evidence="1">
    <location>
        <begin position="14"/>
        <end position="34"/>
    </location>
</feature>
<dbReference type="InterPro" id="IPR005632">
    <property type="entry name" value="Chaperone_Skp"/>
</dbReference>
<dbReference type="Proteomes" id="UP001273350">
    <property type="component" value="Unassembled WGS sequence"/>
</dbReference>
<protein>
    <submittedName>
        <fullName evidence="2">OmpH family outer membrane protein</fullName>
    </submittedName>
</protein>
<evidence type="ECO:0000256" key="1">
    <source>
        <dbReference type="SAM" id="Phobius"/>
    </source>
</evidence>
<reference evidence="2 3" key="1">
    <citation type="submission" date="2023-11" db="EMBL/GenBank/DDBJ databases">
        <title>Unpublished Manusciprt.</title>
        <authorList>
            <person name="Saticioglu I.B."/>
            <person name="Ay H."/>
            <person name="Ajmi N."/>
            <person name="Altun S."/>
            <person name="Duman M."/>
        </authorList>
    </citation>
    <scope>NUCLEOTIDE SEQUENCE [LARGE SCALE GENOMIC DNA]</scope>
    <source>
        <strain evidence="2 3">Fl-318</strain>
    </source>
</reference>
<sequence length="173" mass="20117">MGLFMFKYEFTAKFIAKVLAVSLLIVLLLSFYFIKSNKEIVYVDSVKLFDGFVMTKEMKKVGEKEFNSRKAVLDNLYATLQNPETSEAVKAQLMQEFVRGKEEFHQFEQAFISEESSKIWKRIKSYSSEFSKDKDYKLIIGSNSQSNVLFADDEIDVTDDLLIYLNKKYEGLN</sequence>
<comment type="caution">
    <text evidence="2">The sequence shown here is derived from an EMBL/GenBank/DDBJ whole genome shotgun (WGS) entry which is preliminary data.</text>
</comment>
<dbReference type="EMBL" id="JAWXVI010000009">
    <property type="protein sequence ID" value="MDX6191321.1"/>
    <property type="molecule type" value="Genomic_DNA"/>
</dbReference>
<dbReference type="InterPro" id="IPR024930">
    <property type="entry name" value="Skp_dom_sf"/>
</dbReference>